<evidence type="ECO:0000256" key="1">
    <source>
        <dbReference type="ARBA" id="ARBA00004651"/>
    </source>
</evidence>
<feature type="compositionally biased region" description="Polar residues" evidence="8">
    <location>
        <begin position="241"/>
        <end position="270"/>
    </location>
</feature>
<organism evidence="10 11">
    <name type="scientific">Asanoa siamensis</name>
    <dbReference type="NCBI Taxonomy" id="926357"/>
    <lineage>
        <taxon>Bacteria</taxon>
        <taxon>Bacillati</taxon>
        <taxon>Actinomycetota</taxon>
        <taxon>Actinomycetes</taxon>
        <taxon>Micromonosporales</taxon>
        <taxon>Micromonosporaceae</taxon>
        <taxon>Asanoa</taxon>
    </lineage>
</organism>
<name>A0ABQ4CJ77_9ACTN</name>
<feature type="transmembrane region" description="Helical" evidence="9">
    <location>
        <begin position="25"/>
        <end position="49"/>
    </location>
</feature>
<feature type="transmembrane region" description="Helical" evidence="9">
    <location>
        <begin position="320"/>
        <end position="337"/>
    </location>
</feature>
<evidence type="ECO:0000256" key="5">
    <source>
        <dbReference type="ARBA" id="ARBA00022692"/>
    </source>
</evidence>
<keyword evidence="4" id="KW-0808">Transferase</keyword>
<feature type="transmembrane region" description="Helical" evidence="9">
    <location>
        <begin position="129"/>
        <end position="147"/>
    </location>
</feature>
<proteinExistence type="predicted"/>
<feature type="transmembrane region" description="Helical" evidence="9">
    <location>
        <begin position="423"/>
        <end position="443"/>
    </location>
</feature>
<reference evidence="10 11" key="1">
    <citation type="submission" date="2021-01" db="EMBL/GenBank/DDBJ databases">
        <title>Whole genome shotgun sequence of Asanoa siamensis NBRC 107932.</title>
        <authorList>
            <person name="Komaki H."/>
            <person name="Tamura T."/>
        </authorList>
    </citation>
    <scope>NUCLEOTIDE SEQUENCE [LARGE SCALE GENOMIC DNA]</scope>
    <source>
        <strain evidence="10 11">NBRC 107932</strain>
    </source>
</reference>
<evidence type="ECO:0000256" key="8">
    <source>
        <dbReference type="SAM" id="MobiDB-lite"/>
    </source>
</evidence>
<protein>
    <recommendedName>
        <fullName evidence="12">4-amino-4-deoxy-L-arabinose transferase</fullName>
    </recommendedName>
</protein>
<dbReference type="EMBL" id="BONE01000004">
    <property type="protein sequence ID" value="GIF71357.1"/>
    <property type="molecule type" value="Genomic_DNA"/>
</dbReference>
<feature type="transmembrane region" description="Helical" evidence="9">
    <location>
        <begin position="280"/>
        <end position="313"/>
    </location>
</feature>
<dbReference type="Proteomes" id="UP000604117">
    <property type="component" value="Unassembled WGS sequence"/>
</dbReference>
<keyword evidence="5 9" id="KW-0812">Transmembrane</keyword>
<comment type="caution">
    <text evidence="10">The sequence shown here is derived from an EMBL/GenBank/DDBJ whole genome shotgun (WGS) entry which is preliminary data.</text>
</comment>
<dbReference type="PANTHER" id="PTHR33908">
    <property type="entry name" value="MANNOSYLTRANSFERASE YKCB-RELATED"/>
    <property type="match status" value="1"/>
</dbReference>
<feature type="transmembrane region" description="Helical" evidence="9">
    <location>
        <begin position="81"/>
        <end position="99"/>
    </location>
</feature>
<evidence type="ECO:0000256" key="2">
    <source>
        <dbReference type="ARBA" id="ARBA00022475"/>
    </source>
</evidence>
<feature type="transmembrane region" description="Helical" evidence="9">
    <location>
        <begin position="106"/>
        <end position="123"/>
    </location>
</feature>
<feature type="compositionally biased region" description="Gly residues" evidence="8">
    <location>
        <begin position="213"/>
        <end position="237"/>
    </location>
</feature>
<evidence type="ECO:0000313" key="11">
    <source>
        <dbReference type="Proteomes" id="UP000604117"/>
    </source>
</evidence>
<keyword evidence="11" id="KW-1185">Reference proteome</keyword>
<gene>
    <name evidence="10" type="ORF">Asi02nite_08750</name>
</gene>
<sequence length="625" mass="65333">MAILTGAQTTPVVSPSNRWWRRPGAAVVTAVAFGVAALGYRVAVLLAGAPPTNSDEGTMGLAALHIGQGRGLPVYFYGQNYMGTLEAYLAAPLVALANGSVLALRLPNLLLFAAFLAAMWAMTRRLYSPWFATFVVGLLALGSDRILKNQLISGGGYPEINPAGAALMLLAVALAAGGWAGTAGGPATITGGRAGTVGGRATITNGQASTTGGRAGTTGGRAGTTGGRAGTTGGRAGTTGDQVSTMGDQVSTMGDQVSTTGGHPSTTRSHASMRGGRARIAGYAAFGLLTGLMVWVDWLVLPYLAAATAVLLLKRPDRRGWIALAGGALVGVAPLLIHDLTSSWKHSAIPTFFGLNGGGPDASWADQLHGGVLTGIPLATGMCAAGRCEPWQLWWAPVWLLLLAAAGYGAWRAFRNDPDRVRAAGRLALVAAALVSLLVYARSNAAGATPMESGRYLHCLLISTPAVLWPLWSLRGRATRWLGAAGLAVICAFALVATGMVVRELPRIAAVDDRQPGLLAELDRRGVTTVYSEYWTCNYIAYISAERVRCAVIGADLKPGFDRYQPYKRAVAAAPTRTFALPTDSAESRAVRDYLDTRRIAYESIVVSGYDLYQPATRVDLPLPD</sequence>
<evidence type="ECO:0000256" key="7">
    <source>
        <dbReference type="ARBA" id="ARBA00023136"/>
    </source>
</evidence>
<evidence type="ECO:0000313" key="10">
    <source>
        <dbReference type="EMBL" id="GIF71357.1"/>
    </source>
</evidence>
<keyword evidence="6 9" id="KW-1133">Transmembrane helix</keyword>
<evidence type="ECO:0008006" key="12">
    <source>
        <dbReference type="Google" id="ProtNLM"/>
    </source>
</evidence>
<accession>A0ABQ4CJ77</accession>
<dbReference type="InterPro" id="IPR050297">
    <property type="entry name" value="LipidA_mod_glycosyltrf_83"/>
</dbReference>
<keyword evidence="7 9" id="KW-0472">Membrane</keyword>
<feature type="transmembrane region" description="Helical" evidence="9">
    <location>
        <begin position="455"/>
        <end position="474"/>
    </location>
</feature>
<feature type="transmembrane region" description="Helical" evidence="9">
    <location>
        <begin position="394"/>
        <end position="411"/>
    </location>
</feature>
<evidence type="ECO:0000256" key="9">
    <source>
        <dbReference type="SAM" id="Phobius"/>
    </source>
</evidence>
<keyword evidence="2" id="KW-1003">Cell membrane</keyword>
<feature type="transmembrane region" description="Helical" evidence="9">
    <location>
        <begin position="159"/>
        <end position="180"/>
    </location>
</feature>
<feature type="region of interest" description="Disordered" evidence="8">
    <location>
        <begin position="203"/>
        <end position="274"/>
    </location>
</feature>
<evidence type="ECO:0000256" key="4">
    <source>
        <dbReference type="ARBA" id="ARBA00022679"/>
    </source>
</evidence>
<comment type="subcellular location">
    <subcellularLocation>
        <location evidence="1">Cell membrane</location>
        <topology evidence="1">Multi-pass membrane protein</topology>
    </subcellularLocation>
</comment>
<evidence type="ECO:0000256" key="6">
    <source>
        <dbReference type="ARBA" id="ARBA00022989"/>
    </source>
</evidence>
<keyword evidence="3" id="KW-0328">Glycosyltransferase</keyword>
<feature type="transmembrane region" description="Helical" evidence="9">
    <location>
        <begin position="481"/>
        <end position="502"/>
    </location>
</feature>
<evidence type="ECO:0000256" key="3">
    <source>
        <dbReference type="ARBA" id="ARBA00022676"/>
    </source>
</evidence>
<dbReference type="PANTHER" id="PTHR33908:SF11">
    <property type="entry name" value="MEMBRANE PROTEIN"/>
    <property type="match status" value="1"/>
</dbReference>